<proteinExistence type="predicted"/>
<comment type="caution">
    <text evidence="2">The sequence shown here is derived from an EMBL/GenBank/DDBJ whole genome shotgun (WGS) entry which is preliminary data.</text>
</comment>
<organism evidence="2 3">
    <name type="scientific">Chryseobacterium lathyri</name>
    <dbReference type="NCBI Taxonomy" id="395933"/>
    <lineage>
        <taxon>Bacteria</taxon>
        <taxon>Pseudomonadati</taxon>
        <taxon>Bacteroidota</taxon>
        <taxon>Flavobacteriia</taxon>
        <taxon>Flavobacteriales</taxon>
        <taxon>Weeksellaceae</taxon>
        <taxon>Chryseobacterium group</taxon>
        <taxon>Chryseobacterium</taxon>
    </lineage>
</organism>
<accession>A0ABT9SRQ3</accession>
<keyword evidence="1" id="KW-0472">Membrane</keyword>
<evidence type="ECO:0000313" key="3">
    <source>
        <dbReference type="Proteomes" id="UP001235513"/>
    </source>
</evidence>
<dbReference type="Proteomes" id="UP001235513">
    <property type="component" value="Unassembled WGS sequence"/>
</dbReference>
<protein>
    <submittedName>
        <fullName evidence="2">Uncharacterized protein</fullName>
    </submittedName>
</protein>
<evidence type="ECO:0000313" key="2">
    <source>
        <dbReference type="EMBL" id="MDP9961647.1"/>
    </source>
</evidence>
<feature type="transmembrane region" description="Helical" evidence="1">
    <location>
        <begin position="18"/>
        <end position="36"/>
    </location>
</feature>
<dbReference type="EMBL" id="JAUSRL010000006">
    <property type="protein sequence ID" value="MDP9961647.1"/>
    <property type="molecule type" value="Genomic_DNA"/>
</dbReference>
<keyword evidence="3" id="KW-1185">Reference proteome</keyword>
<name>A0ABT9SRQ3_9FLAO</name>
<gene>
    <name evidence="2" type="ORF">J2T04_003558</name>
</gene>
<evidence type="ECO:0000256" key="1">
    <source>
        <dbReference type="SAM" id="Phobius"/>
    </source>
</evidence>
<sequence length="59" mass="6957">MAMFVDILFPNNETRKEVVISSILVGLSVYLLLIIYQPYGTSEFQNDYKYLLLLPYFIF</sequence>
<dbReference type="RefSeq" id="WP_306845897.1">
    <property type="nucleotide sequence ID" value="NZ_JAUSRL010000006.1"/>
</dbReference>
<keyword evidence="1" id="KW-0812">Transmembrane</keyword>
<reference evidence="2 3" key="1">
    <citation type="submission" date="2023-07" db="EMBL/GenBank/DDBJ databases">
        <title>Sorghum-associated microbial communities from plants grown in Nebraska, USA.</title>
        <authorList>
            <person name="Schachtman D."/>
        </authorList>
    </citation>
    <scope>NUCLEOTIDE SEQUENCE [LARGE SCALE GENOMIC DNA]</scope>
    <source>
        <strain evidence="2 3">CC351</strain>
    </source>
</reference>
<keyword evidence="1" id="KW-1133">Transmembrane helix</keyword>